<keyword evidence="3" id="KW-1133">Transmembrane helix</keyword>
<keyword evidence="2" id="KW-0812">Transmembrane</keyword>
<dbReference type="PANTHER" id="PTHR17920:SF3">
    <property type="entry name" value="TRANSMEMBRANE AND COILED-COIL DOMAIN-CONTAINING PROTEIN 4"/>
    <property type="match status" value="1"/>
</dbReference>
<evidence type="ECO:0000313" key="5">
    <source>
        <dbReference type="EMBL" id="MFL9823228.1"/>
    </source>
</evidence>
<evidence type="ECO:0000256" key="4">
    <source>
        <dbReference type="ARBA" id="ARBA00023136"/>
    </source>
</evidence>
<accession>A0ABW8XN01</accession>
<keyword evidence="4" id="KW-0472">Membrane</keyword>
<evidence type="ECO:0000256" key="3">
    <source>
        <dbReference type="ARBA" id="ARBA00022989"/>
    </source>
</evidence>
<name>A0ABW8XN01_9CYAN</name>
<gene>
    <name evidence="5" type="ORF">AB0756_40000</name>
</gene>
<dbReference type="EMBL" id="JBFPMW010000028">
    <property type="protein sequence ID" value="MFL9823228.1"/>
    <property type="molecule type" value="Genomic_DNA"/>
</dbReference>
<comment type="subcellular location">
    <subcellularLocation>
        <location evidence="1">Membrane</location>
        <topology evidence="1">Multi-pass membrane protein</topology>
    </subcellularLocation>
</comment>
<sequence length="219" mass="24495">MDSPEIRLFSRPAGSSKALVFVDGFLSADKERCDILLSALNNAGWHHSVYQLWWDASSIDSAMGLNYHKCKSRAKFVGTNNFQSLIESQILEPNICLIAHSLGARVAYEGMESWAQNHYLLEDVILLSGAVRRDSSKNWGYVAGKIKGTLINVYNEDDPTLKKRFKLAEAGNACGSKPIKEYHPQIKNEDATFFLGKSHSLSKALSYLPELVKKGLWRT</sequence>
<evidence type="ECO:0000256" key="1">
    <source>
        <dbReference type="ARBA" id="ARBA00004141"/>
    </source>
</evidence>
<dbReference type="RefSeq" id="WP_038124244.1">
    <property type="nucleotide sequence ID" value="NZ_JBFPMW010000028.1"/>
</dbReference>
<keyword evidence="6" id="KW-1185">Reference proteome</keyword>
<comment type="caution">
    <text evidence="5">The sequence shown here is derived from an EMBL/GenBank/DDBJ whole genome shotgun (WGS) entry which is preliminary data.</text>
</comment>
<organism evidence="5 6">
    <name type="scientific">Tolypothrix campylonemoides VB511288_2</name>
    <dbReference type="NCBI Taxonomy" id="3232311"/>
    <lineage>
        <taxon>Bacteria</taxon>
        <taxon>Bacillati</taxon>
        <taxon>Cyanobacteriota</taxon>
        <taxon>Cyanophyceae</taxon>
        <taxon>Nostocales</taxon>
        <taxon>Tolypothrichaceae</taxon>
        <taxon>Tolypothrix</taxon>
    </lineage>
</organism>
<dbReference type="Pfam" id="PF05277">
    <property type="entry name" value="DUF726"/>
    <property type="match status" value="1"/>
</dbReference>
<evidence type="ECO:0000256" key="2">
    <source>
        <dbReference type="ARBA" id="ARBA00022692"/>
    </source>
</evidence>
<protein>
    <submittedName>
        <fullName evidence="5">DUF726 domain-containing protein</fullName>
    </submittedName>
</protein>
<reference evidence="5 6" key="1">
    <citation type="submission" date="2024-07" db="EMBL/GenBank/DDBJ databases">
        <authorList>
            <person name="Tripathy S."/>
        </authorList>
    </citation>
    <scope>NUCLEOTIDE SEQUENCE [LARGE SCALE GENOMIC DNA]</scope>
    <source>
        <strain evidence="5 6">VB511288_2</strain>
    </source>
</reference>
<dbReference type="InterPro" id="IPR007941">
    <property type="entry name" value="DUF726"/>
</dbReference>
<dbReference type="Proteomes" id="UP001629223">
    <property type="component" value="Unassembled WGS sequence"/>
</dbReference>
<proteinExistence type="predicted"/>
<evidence type="ECO:0000313" key="6">
    <source>
        <dbReference type="Proteomes" id="UP001629223"/>
    </source>
</evidence>
<dbReference type="PANTHER" id="PTHR17920">
    <property type="entry name" value="TRANSMEMBRANE AND COILED-COIL DOMAIN-CONTAINING PROTEIN 4 TMCO4"/>
    <property type="match status" value="1"/>
</dbReference>